<feature type="region of interest" description="Disordered" evidence="9">
    <location>
        <begin position="666"/>
        <end position="716"/>
    </location>
</feature>
<keyword evidence="13" id="KW-1185">Reference proteome</keyword>
<feature type="compositionally biased region" description="Polar residues" evidence="9">
    <location>
        <begin position="756"/>
        <end position="768"/>
    </location>
</feature>
<dbReference type="InterPro" id="IPR051131">
    <property type="entry name" value="NEK_Ser/Thr_kinase_NIMA"/>
</dbReference>
<dbReference type="PROSITE" id="PS50011">
    <property type="entry name" value="PROTEIN_KINASE_DOM"/>
    <property type="match status" value="2"/>
</dbReference>
<dbReference type="EMBL" id="CAMXCT010006500">
    <property type="protein sequence ID" value="CAI4014793.1"/>
    <property type="molecule type" value="Genomic_DNA"/>
</dbReference>
<proteinExistence type="predicted"/>
<feature type="region of interest" description="Disordered" evidence="9">
    <location>
        <begin position="296"/>
        <end position="370"/>
    </location>
</feature>
<dbReference type="EC" id="2.7.11.1" evidence="1"/>
<dbReference type="SUPFAM" id="SSF56112">
    <property type="entry name" value="Protein kinase-like (PK-like)"/>
    <property type="match status" value="2"/>
</dbReference>
<dbReference type="GO" id="GO:0005524">
    <property type="term" value="F:ATP binding"/>
    <property type="evidence" value="ECO:0007669"/>
    <property type="project" value="UniProtKB-KW"/>
</dbReference>
<evidence type="ECO:0000313" key="13">
    <source>
        <dbReference type="Proteomes" id="UP001152797"/>
    </source>
</evidence>
<sequence>MARDMTKAEEKLQGRPCSVGDFSRPGQFQIIRDLHSSPTGSVHLAKIKAPTSSVSEVVLKKRKVPELGKAKDMLNEFEVMKKLSHPNIIRCYGYFWDYPSQSLYIVLEYANRGDLHSELQNRKRLGKHFGNDEVWGILAQVLLGLRHIHARGIVHRDVKTMNLLLNDQGVIKLGDFGVSRQMSEHTMQLQSFYGTPLYLSPELIEGRPYTQSTDLWSLGVVLYELLSLELPFKGNNLQDIVSQVLSGRYAPLPAFRGAELAEAVQSLLTRDMRQRPSAEMLLQRLEKLGKIRRQKVEELPKKVETPPDKENRSPPSEEQVVRVRRRPTSAPQVRPKVQTPYPGDLVPPDDAGNGGVKPAAGRREERWEQRRQAHVPQLYAKEKLQGRPSSVGDFTHREQFQILKDLQSNSNGSVHLAKALGAAAQAVVAPVLVLKRRKVPELGKAKDMLNEYEVMKKLNHPNIIRCHGYFWDFQSQSLYIVLEYANRGDLHSELQSRRRLGKHFGDDEVWDILAQVLLGLRHIHARGIVHRDIKSMNLFLTDEGVIKLGDFGVSRQMSEKTMCLHSFYGTPLYFSPEIIEGRPYSHSTDLWSLGVVLYELLSLELPFKGPSLQDVIAAVLRGQYAPLSRPAEFNQVVSMLLTRDAEKRPNAEELLRRLGRMGRLRRAEHWSPAGKPVEPEKTPEGDVLVRVRRASRESRESRESSEREAKSDPKSAQLLAKVAPRHAELFAALPGPAAPNGNAREERYERRRQAHFRSSSQTEASKSSNDSEDTAPNVLLAPPGLTRAVPKRLAS</sequence>
<keyword evidence="6" id="KW-0067">ATP-binding</keyword>
<name>A0A9P1DU03_9DINO</name>
<evidence type="ECO:0000256" key="2">
    <source>
        <dbReference type="ARBA" id="ARBA00022527"/>
    </source>
</evidence>
<evidence type="ECO:0000313" key="11">
    <source>
        <dbReference type="EMBL" id="CAI4014793.1"/>
    </source>
</evidence>
<keyword evidence="5 12" id="KW-0418">Kinase</keyword>
<dbReference type="GO" id="GO:0004674">
    <property type="term" value="F:protein serine/threonine kinase activity"/>
    <property type="evidence" value="ECO:0007669"/>
    <property type="project" value="UniProtKB-KW"/>
</dbReference>
<evidence type="ECO:0000256" key="9">
    <source>
        <dbReference type="SAM" id="MobiDB-lite"/>
    </source>
</evidence>
<dbReference type="OrthoDB" id="414215at2759"/>
<feature type="compositionally biased region" description="Low complexity" evidence="9">
    <location>
        <begin position="731"/>
        <end position="742"/>
    </location>
</feature>
<accession>A0A9P1DU03</accession>
<feature type="domain" description="Protein kinase" evidence="10">
    <location>
        <begin position="28"/>
        <end position="288"/>
    </location>
</feature>
<evidence type="ECO:0000256" key="5">
    <source>
        <dbReference type="ARBA" id="ARBA00022777"/>
    </source>
</evidence>
<evidence type="ECO:0000256" key="4">
    <source>
        <dbReference type="ARBA" id="ARBA00022741"/>
    </source>
</evidence>
<evidence type="ECO:0000256" key="7">
    <source>
        <dbReference type="ARBA" id="ARBA00047899"/>
    </source>
</evidence>
<evidence type="ECO:0000256" key="3">
    <source>
        <dbReference type="ARBA" id="ARBA00022679"/>
    </source>
</evidence>
<keyword evidence="4" id="KW-0547">Nucleotide-binding</keyword>
<keyword evidence="3" id="KW-0808">Transferase</keyword>
<dbReference type="EMBL" id="CAMXCT030006500">
    <property type="protein sequence ID" value="CAL4802105.1"/>
    <property type="molecule type" value="Genomic_DNA"/>
</dbReference>
<feature type="compositionally biased region" description="Basic and acidic residues" evidence="9">
    <location>
        <begin position="677"/>
        <end position="713"/>
    </location>
</feature>
<comment type="catalytic activity">
    <reaction evidence="8">
        <text>L-seryl-[protein] + ATP = O-phospho-L-seryl-[protein] + ADP + H(+)</text>
        <dbReference type="Rhea" id="RHEA:17989"/>
        <dbReference type="Rhea" id="RHEA-COMP:9863"/>
        <dbReference type="Rhea" id="RHEA-COMP:11604"/>
        <dbReference type="ChEBI" id="CHEBI:15378"/>
        <dbReference type="ChEBI" id="CHEBI:29999"/>
        <dbReference type="ChEBI" id="CHEBI:30616"/>
        <dbReference type="ChEBI" id="CHEBI:83421"/>
        <dbReference type="ChEBI" id="CHEBI:456216"/>
        <dbReference type="EC" id="2.7.11.1"/>
    </reaction>
</comment>
<evidence type="ECO:0000256" key="6">
    <source>
        <dbReference type="ARBA" id="ARBA00022840"/>
    </source>
</evidence>
<dbReference type="Gene3D" id="1.10.510.10">
    <property type="entry name" value="Transferase(Phosphotransferase) domain 1"/>
    <property type="match status" value="2"/>
</dbReference>
<feature type="compositionally biased region" description="Basic and acidic residues" evidence="9">
    <location>
        <begin position="296"/>
        <end position="312"/>
    </location>
</feature>
<dbReference type="PANTHER" id="PTHR44899:SF3">
    <property type="entry name" value="SERINE_THREONINE-PROTEIN KINASE NEK1"/>
    <property type="match status" value="1"/>
</dbReference>
<feature type="domain" description="Protein kinase" evidence="10">
    <location>
        <begin position="400"/>
        <end position="664"/>
    </location>
</feature>
<feature type="compositionally biased region" description="Basic and acidic residues" evidence="9">
    <location>
        <begin position="361"/>
        <end position="370"/>
    </location>
</feature>
<dbReference type="PROSITE" id="PS00108">
    <property type="entry name" value="PROTEIN_KINASE_ST"/>
    <property type="match status" value="2"/>
</dbReference>
<dbReference type="PANTHER" id="PTHR44899">
    <property type="entry name" value="CAMK FAMILY PROTEIN KINASE"/>
    <property type="match status" value="1"/>
</dbReference>
<dbReference type="Pfam" id="PF00069">
    <property type="entry name" value="Pkinase"/>
    <property type="match status" value="2"/>
</dbReference>
<reference evidence="11" key="1">
    <citation type="submission" date="2022-10" db="EMBL/GenBank/DDBJ databases">
        <authorList>
            <person name="Chen Y."/>
            <person name="Dougan E. K."/>
            <person name="Chan C."/>
            <person name="Rhodes N."/>
            <person name="Thang M."/>
        </authorList>
    </citation>
    <scope>NUCLEOTIDE SEQUENCE</scope>
</reference>
<evidence type="ECO:0000256" key="1">
    <source>
        <dbReference type="ARBA" id="ARBA00012513"/>
    </source>
</evidence>
<dbReference type="InterPro" id="IPR008271">
    <property type="entry name" value="Ser/Thr_kinase_AS"/>
</dbReference>
<reference evidence="12 13" key="2">
    <citation type="submission" date="2024-05" db="EMBL/GenBank/DDBJ databases">
        <authorList>
            <person name="Chen Y."/>
            <person name="Shah S."/>
            <person name="Dougan E. K."/>
            <person name="Thang M."/>
            <person name="Chan C."/>
        </authorList>
    </citation>
    <scope>NUCLEOTIDE SEQUENCE [LARGE SCALE GENOMIC DNA]</scope>
</reference>
<dbReference type="InterPro" id="IPR000719">
    <property type="entry name" value="Prot_kinase_dom"/>
</dbReference>
<comment type="catalytic activity">
    <reaction evidence="7">
        <text>L-threonyl-[protein] + ATP = O-phospho-L-threonyl-[protein] + ADP + H(+)</text>
        <dbReference type="Rhea" id="RHEA:46608"/>
        <dbReference type="Rhea" id="RHEA-COMP:11060"/>
        <dbReference type="Rhea" id="RHEA-COMP:11605"/>
        <dbReference type="ChEBI" id="CHEBI:15378"/>
        <dbReference type="ChEBI" id="CHEBI:30013"/>
        <dbReference type="ChEBI" id="CHEBI:30616"/>
        <dbReference type="ChEBI" id="CHEBI:61977"/>
        <dbReference type="ChEBI" id="CHEBI:456216"/>
        <dbReference type="EC" id="2.7.11.1"/>
    </reaction>
</comment>
<dbReference type="SMART" id="SM00220">
    <property type="entry name" value="S_TKc"/>
    <property type="match status" value="2"/>
</dbReference>
<comment type="caution">
    <text evidence="11">The sequence shown here is derived from an EMBL/GenBank/DDBJ whole genome shotgun (WGS) entry which is preliminary data.</text>
</comment>
<evidence type="ECO:0000259" key="10">
    <source>
        <dbReference type="PROSITE" id="PS50011"/>
    </source>
</evidence>
<keyword evidence="2 12" id="KW-0723">Serine/threonine-protein kinase</keyword>
<protein>
    <recommendedName>
        <fullName evidence="1">non-specific serine/threonine protein kinase</fullName>
        <ecNumber evidence="1">2.7.11.1</ecNumber>
    </recommendedName>
</protein>
<feature type="region of interest" description="Disordered" evidence="9">
    <location>
        <begin position="731"/>
        <end position="795"/>
    </location>
</feature>
<dbReference type="InterPro" id="IPR011009">
    <property type="entry name" value="Kinase-like_dom_sf"/>
</dbReference>
<dbReference type="AlphaFoldDB" id="A0A9P1DU03"/>
<evidence type="ECO:0000313" key="12">
    <source>
        <dbReference type="EMBL" id="CAL4802105.1"/>
    </source>
</evidence>
<dbReference type="Proteomes" id="UP001152797">
    <property type="component" value="Unassembled WGS sequence"/>
</dbReference>
<gene>
    <name evidence="11" type="ORF">C1SCF055_LOCUS39665</name>
</gene>
<dbReference type="EMBL" id="CAMXCT020006500">
    <property type="protein sequence ID" value="CAL1168168.1"/>
    <property type="molecule type" value="Genomic_DNA"/>
</dbReference>
<organism evidence="11">
    <name type="scientific">Cladocopium goreaui</name>
    <dbReference type="NCBI Taxonomy" id="2562237"/>
    <lineage>
        <taxon>Eukaryota</taxon>
        <taxon>Sar</taxon>
        <taxon>Alveolata</taxon>
        <taxon>Dinophyceae</taxon>
        <taxon>Suessiales</taxon>
        <taxon>Symbiodiniaceae</taxon>
        <taxon>Cladocopium</taxon>
    </lineage>
</organism>
<evidence type="ECO:0000256" key="8">
    <source>
        <dbReference type="ARBA" id="ARBA00048679"/>
    </source>
</evidence>